<feature type="transmembrane region" description="Helical" evidence="8">
    <location>
        <begin position="218"/>
        <end position="240"/>
    </location>
</feature>
<feature type="domain" description="Histidine kinase" evidence="9">
    <location>
        <begin position="555"/>
        <end position="778"/>
    </location>
</feature>
<dbReference type="PANTHER" id="PTHR43047">
    <property type="entry name" value="TWO-COMPONENT HISTIDINE PROTEIN KINASE"/>
    <property type="match status" value="1"/>
</dbReference>
<keyword evidence="8" id="KW-0472">Membrane</keyword>
<keyword evidence="3" id="KW-0597">Phosphoprotein</keyword>
<dbReference type="EC" id="2.7.13.3" evidence="2"/>
<dbReference type="SMART" id="SM00387">
    <property type="entry name" value="HATPase_c"/>
    <property type="match status" value="1"/>
</dbReference>
<evidence type="ECO:0000256" key="5">
    <source>
        <dbReference type="ARBA" id="ARBA00022777"/>
    </source>
</evidence>
<dbReference type="SMART" id="SM00091">
    <property type="entry name" value="PAS"/>
    <property type="match status" value="2"/>
</dbReference>
<dbReference type="InterPro" id="IPR001610">
    <property type="entry name" value="PAC"/>
</dbReference>
<dbReference type="InterPro" id="IPR036890">
    <property type="entry name" value="HATPase_C_sf"/>
</dbReference>
<comment type="catalytic activity">
    <reaction evidence="1">
        <text>ATP + protein L-histidine = ADP + protein N-phospho-L-histidine.</text>
        <dbReference type="EC" id="2.7.13.3"/>
    </reaction>
</comment>
<dbReference type="AlphaFoldDB" id="A0A857CD60"/>
<evidence type="ECO:0000256" key="2">
    <source>
        <dbReference type="ARBA" id="ARBA00012438"/>
    </source>
</evidence>
<sequence>MARAFAGAASARRFADMLKRQRDSQSLTGHIRLLAQPAYQRLLTAEPFFRRAIPILCIVFIATLATYRALTLSYEHEETDLRARDDLTMIATTLAARLSTAEAALPEQGFSTALQAALADSLPPRATGDGRRILVADPDGVIMATAPIRSDLEGRPLADLLGAGQPLTVFGARAGVLTVSAGEPDEAYATVHHLDGRLGMVALIQSKDMIFADWRASVSANVTLFVGTASVLLVLIYAFFAQATRAEQADQIYAATRARIDLALNRGRCGLFDWDLSRGRIFWSASLYEMLGLQPRDDILGFAEISALAHPDDIDLYELAESLLETGETTVDRMFRMRHANGDWVWLRARAEVQSEPGIAEPHLIGICIDITEQKQLAEQSRTADLRLRDAIETISEAFVLWDTENRLVMCNSNYQTLHNLPNSAIKAGTPYAQVMAAARQTVVSASPTIGSDASDPSSSYEAQLADGRWLQISERRTKDGGFVSVGTDITALKRHEEKLMESERRLMATVADLRQSRQKLEVQAQQLVELAEKYSEEKTKAEEANQAKSEFLANISHELRTPLNAIIGFSEIMDQGMFGPLGSDKYREYCTDIHDSGRYLLNVINDILDMSKIEAGRMELKREAVNLGAIVTDVTRIISAAAAEKAISVTSETEEGLTLSADRRAVKQVLLNLLANAVKFTPDNGSVTLAATHGRMDGTNAVVIAISDTGIGIRESDISRLAKPFVQVENQFTKTHKGSGLGLAIAQSLVKMHGGTMEIRSSVGKGTTVTVTLPVEARMASKAA</sequence>
<dbReference type="Pfam" id="PF00512">
    <property type="entry name" value="HisKA"/>
    <property type="match status" value="1"/>
</dbReference>
<reference evidence="10 11" key="1">
    <citation type="submission" date="2019-12" db="EMBL/GenBank/DDBJ databases">
        <title>The genome of Stappia indica PHM037.</title>
        <authorList>
            <person name="Kacar D."/>
            <person name="Galan B."/>
            <person name="Canedo L."/>
            <person name="Rodriguez P."/>
            <person name="de la Calle F."/>
            <person name="Garcia J.L."/>
        </authorList>
    </citation>
    <scope>NUCLEOTIDE SEQUENCE [LARGE SCALE GENOMIC DNA]</scope>
    <source>
        <strain evidence="10 11">PHM037</strain>
    </source>
</reference>
<dbReference type="SMART" id="SM00388">
    <property type="entry name" value="HisKA"/>
    <property type="match status" value="1"/>
</dbReference>
<feature type="transmembrane region" description="Helical" evidence="8">
    <location>
        <begin position="48"/>
        <end position="67"/>
    </location>
</feature>
<evidence type="ECO:0000256" key="1">
    <source>
        <dbReference type="ARBA" id="ARBA00000085"/>
    </source>
</evidence>
<dbReference type="InterPro" id="IPR013655">
    <property type="entry name" value="PAS_fold_3"/>
</dbReference>
<protein>
    <recommendedName>
        <fullName evidence="2">histidine kinase</fullName>
        <ecNumber evidence="2">2.7.13.3</ecNumber>
    </recommendedName>
</protein>
<dbReference type="InterPro" id="IPR036097">
    <property type="entry name" value="HisK_dim/P_sf"/>
</dbReference>
<dbReference type="InterPro" id="IPR004358">
    <property type="entry name" value="Sig_transdc_His_kin-like_C"/>
</dbReference>
<evidence type="ECO:0000256" key="4">
    <source>
        <dbReference type="ARBA" id="ARBA00022679"/>
    </source>
</evidence>
<feature type="coiled-coil region" evidence="7">
    <location>
        <begin position="493"/>
        <end position="548"/>
    </location>
</feature>
<dbReference type="PRINTS" id="PR00344">
    <property type="entry name" value="BCTRLSENSOR"/>
</dbReference>
<keyword evidence="4" id="KW-0808">Transferase</keyword>
<name>A0A857CD60_9HYPH</name>
<dbReference type="NCBIfam" id="TIGR00229">
    <property type="entry name" value="sensory_box"/>
    <property type="match status" value="1"/>
</dbReference>
<dbReference type="Gene3D" id="3.30.565.10">
    <property type="entry name" value="Histidine kinase-like ATPase, C-terminal domain"/>
    <property type="match status" value="1"/>
</dbReference>
<dbReference type="OrthoDB" id="9801651at2"/>
<dbReference type="GO" id="GO:0005886">
    <property type="term" value="C:plasma membrane"/>
    <property type="evidence" value="ECO:0007669"/>
    <property type="project" value="TreeGrafter"/>
</dbReference>
<organism evidence="10 11">
    <name type="scientific">Stappia indica</name>
    <dbReference type="NCBI Taxonomy" id="538381"/>
    <lineage>
        <taxon>Bacteria</taxon>
        <taxon>Pseudomonadati</taxon>
        <taxon>Pseudomonadota</taxon>
        <taxon>Alphaproteobacteria</taxon>
        <taxon>Hyphomicrobiales</taxon>
        <taxon>Stappiaceae</taxon>
        <taxon>Stappia</taxon>
    </lineage>
</organism>
<evidence type="ECO:0000259" key="9">
    <source>
        <dbReference type="PROSITE" id="PS50109"/>
    </source>
</evidence>
<dbReference type="CDD" id="cd00082">
    <property type="entry name" value="HisKA"/>
    <property type="match status" value="1"/>
</dbReference>
<dbReference type="SUPFAM" id="SSF55785">
    <property type="entry name" value="PYP-like sensor domain (PAS domain)"/>
    <property type="match status" value="2"/>
</dbReference>
<evidence type="ECO:0000256" key="8">
    <source>
        <dbReference type="SAM" id="Phobius"/>
    </source>
</evidence>
<dbReference type="EMBL" id="CP046908">
    <property type="protein sequence ID" value="QGZ36829.1"/>
    <property type="molecule type" value="Genomic_DNA"/>
</dbReference>
<dbReference type="InterPro" id="IPR005467">
    <property type="entry name" value="His_kinase_dom"/>
</dbReference>
<dbReference type="Gene3D" id="1.10.287.130">
    <property type="match status" value="1"/>
</dbReference>
<dbReference type="SUPFAM" id="SSF47384">
    <property type="entry name" value="Homodimeric domain of signal transducing histidine kinase"/>
    <property type="match status" value="1"/>
</dbReference>
<dbReference type="PANTHER" id="PTHR43047:SF72">
    <property type="entry name" value="OSMOSENSING HISTIDINE PROTEIN KINASE SLN1"/>
    <property type="match status" value="1"/>
</dbReference>
<dbReference type="SMART" id="SM00086">
    <property type="entry name" value="PAC"/>
    <property type="match status" value="1"/>
</dbReference>
<dbReference type="InterPro" id="IPR035965">
    <property type="entry name" value="PAS-like_dom_sf"/>
</dbReference>
<dbReference type="Gene3D" id="2.10.70.100">
    <property type="match status" value="1"/>
</dbReference>
<dbReference type="Pfam" id="PF08447">
    <property type="entry name" value="PAS_3"/>
    <property type="match status" value="1"/>
</dbReference>
<evidence type="ECO:0000256" key="6">
    <source>
        <dbReference type="ARBA" id="ARBA00023012"/>
    </source>
</evidence>
<dbReference type="PROSITE" id="PS50109">
    <property type="entry name" value="HIS_KIN"/>
    <property type="match status" value="1"/>
</dbReference>
<dbReference type="Proteomes" id="UP000435648">
    <property type="component" value="Chromosome"/>
</dbReference>
<dbReference type="InterPro" id="IPR000014">
    <property type="entry name" value="PAS"/>
</dbReference>
<keyword evidence="7" id="KW-0175">Coiled coil</keyword>
<dbReference type="FunFam" id="3.30.565.10:FF:000010">
    <property type="entry name" value="Sensor histidine kinase RcsC"/>
    <property type="match status" value="1"/>
</dbReference>
<gene>
    <name evidence="10" type="ORF">GH266_21450</name>
</gene>
<evidence type="ECO:0000313" key="10">
    <source>
        <dbReference type="EMBL" id="QGZ36829.1"/>
    </source>
</evidence>
<dbReference type="KEGG" id="siw:GH266_21450"/>
<keyword evidence="6" id="KW-0902">Two-component regulatory system</keyword>
<dbReference type="CDD" id="cd00130">
    <property type="entry name" value="PAS"/>
    <property type="match status" value="1"/>
</dbReference>
<dbReference type="InterPro" id="IPR003594">
    <property type="entry name" value="HATPase_dom"/>
</dbReference>
<dbReference type="GO" id="GO:0000155">
    <property type="term" value="F:phosphorelay sensor kinase activity"/>
    <property type="evidence" value="ECO:0007669"/>
    <property type="project" value="InterPro"/>
</dbReference>
<dbReference type="GO" id="GO:0009927">
    <property type="term" value="F:histidine phosphotransfer kinase activity"/>
    <property type="evidence" value="ECO:0007669"/>
    <property type="project" value="TreeGrafter"/>
</dbReference>
<evidence type="ECO:0000256" key="7">
    <source>
        <dbReference type="SAM" id="Coils"/>
    </source>
</evidence>
<dbReference type="SUPFAM" id="SSF55874">
    <property type="entry name" value="ATPase domain of HSP90 chaperone/DNA topoisomerase II/histidine kinase"/>
    <property type="match status" value="1"/>
</dbReference>
<keyword evidence="8" id="KW-0812">Transmembrane</keyword>
<evidence type="ECO:0000313" key="11">
    <source>
        <dbReference type="Proteomes" id="UP000435648"/>
    </source>
</evidence>
<keyword evidence="8" id="KW-1133">Transmembrane helix</keyword>
<dbReference type="CDD" id="cd16922">
    <property type="entry name" value="HATPase_EvgS-ArcB-TorS-like"/>
    <property type="match status" value="1"/>
</dbReference>
<dbReference type="Gene3D" id="3.30.450.20">
    <property type="entry name" value="PAS domain"/>
    <property type="match status" value="2"/>
</dbReference>
<keyword evidence="5" id="KW-0418">Kinase</keyword>
<accession>A0A857CD60</accession>
<evidence type="ECO:0000256" key="3">
    <source>
        <dbReference type="ARBA" id="ARBA00022553"/>
    </source>
</evidence>
<dbReference type="Pfam" id="PF12860">
    <property type="entry name" value="PAS_7"/>
    <property type="match status" value="1"/>
</dbReference>
<dbReference type="InterPro" id="IPR003661">
    <property type="entry name" value="HisK_dim/P_dom"/>
</dbReference>
<dbReference type="Pfam" id="PF02518">
    <property type="entry name" value="HATPase_c"/>
    <property type="match status" value="1"/>
</dbReference>
<proteinExistence type="predicted"/>